<protein>
    <recommendedName>
        <fullName evidence="2">RING-type E3 ubiquitin transferase</fullName>
        <ecNumber evidence="2">2.3.2.27</ecNumber>
    </recommendedName>
</protein>
<organism evidence="12 13">
    <name type="scientific">Sphenostylis stenocarpa</name>
    <dbReference type="NCBI Taxonomy" id="92480"/>
    <lineage>
        <taxon>Eukaryota</taxon>
        <taxon>Viridiplantae</taxon>
        <taxon>Streptophyta</taxon>
        <taxon>Embryophyta</taxon>
        <taxon>Tracheophyta</taxon>
        <taxon>Spermatophyta</taxon>
        <taxon>Magnoliopsida</taxon>
        <taxon>eudicotyledons</taxon>
        <taxon>Gunneridae</taxon>
        <taxon>Pentapetalae</taxon>
        <taxon>rosids</taxon>
        <taxon>fabids</taxon>
        <taxon>Fabales</taxon>
        <taxon>Fabaceae</taxon>
        <taxon>Papilionoideae</taxon>
        <taxon>50 kb inversion clade</taxon>
        <taxon>NPAAA clade</taxon>
        <taxon>indigoferoid/millettioid clade</taxon>
        <taxon>Phaseoleae</taxon>
        <taxon>Sphenostylis</taxon>
    </lineage>
</organism>
<sequence>MEFSYRRLLLQNEDVPISTSIPPLPQAKHATNASSPPESFGSPLAVSIRPVFTSSVAYVFLILFTTFFFIGFVFLYFQQNSSTSSSSERGDIRRRVPQRSAEESGAGKSVAVVAQESREGECAICLEEVGEGEVVKMIAYCRHVFHGECIDTWLEKHVTCPVCRCCCENCGEVESVTVRGGGAEEEGEVVSVTNLD</sequence>
<evidence type="ECO:0000259" key="11">
    <source>
        <dbReference type="PROSITE" id="PS50089"/>
    </source>
</evidence>
<evidence type="ECO:0000256" key="3">
    <source>
        <dbReference type="ARBA" id="ARBA00022723"/>
    </source>
</evidence>
<evidence type="ECO:0000313" key="13">
    <source>
        <dbReference type="Proteomes" id="UP001189624"/>
    </source>
</evidence>
<dbReference type="AlphaFoldDB" id="A0AA86W5T1"/>
<dbReference type="EMBL" id="OY731408">
    <property type="protein sequence ID" value="CAJ1979215.1"/>
    <property type="molecule type" value="Genomic_DNA"/>
</dbReference>
<keyword evidence="10" id="KW-1133">Transmembrane helix</keyword>
<dbReference type="SMART" id="SM00184">
    <property type="entry name" value="RING"/>
    <property type="match status" value="1"/>
</dbReference>
<evidence type="ECO:0000256" key="9">
    <source>
        <dbReference type="SAM" id="MobiDB-lite"/>
    </source>
</evidence>
<dbReference type="PROSITE" id="PS50089">
    <property type="entry name" value="ZF_RING_2"/>
    <property type="match status" value="1"/>
</dbReference>
<evidence type="ECO:0000256" key="2">
    <source>
        <dbReference type="ARBA" id="ARBA00012483"/>
    </source>
</evidence>
<keyword evidence="10" id="KW-0812">Transmembrane</keyword>
<reference evidence="12" key="1">
    <citation type="submission" date="2023-10" db="EMBL/GenBank/DDBJ databases">
        <authorList>
            <person name="Domelevo Entfellner J.-B."/>
        </authorList>
    </citation>
    <scope>NUCLEOTIDE SEQUENCE</scope>
</reference>
<comment type="similarity">
    <text evidence="7">Belongs to the RING-type zinc finger family. ATL subfamily.</text>
</comment>
<gene>
    <name evidence="12" type="ORF">AYBTSS11_LOCUS31428</name>
</gene>
<keyword evidence="6" id="KW-0862">Zinc</keyword>
<dbReference type="InterPro" id="IPR053238">
    <property type="entry name" value="RING-H2_zinc_finger"/>
</dbReference>
<feature type="region of interest" description="Disordered" evidence="9">
    <location>
        <begin position="82"/>
        <end position="103"/>
    </location>
</feature>
<proteinExistence type="inferred from homology"/>
<evidence type="ECO:0000313" key="12">
    <source>
        <dbReference type="EMBL" id="CAJ1979215.1"/>
    </source>
</evidence>
<dbReference type="Gramene" id="rna-AYBTSS11_LOCUS31428">
    <property type="protein sequence ID" value="CAJ1979215.1"/>
    <property type="gene ID" value="gene-AYBTSS11_LOCUS31428"/>
</dbReference>
<dbReference type="CDD" id="cd16454">
    <property type="entry name" value="RING-H2_PA-TM-RING"/>
    <property type="match status" value="1"/>
</dbReference>
<feature type="domain" description="RING-type" evidence="11">
    <location>
        <begin position="122"/>
        <end position="164"/>
    </location>
</feature>
<dbReference type="Gene3D" id="3.30.40.10">
    <property type="entry name" value="Zinc/RING finger domain, C3HC4 (zinc finger)"/>
    <property type="match status" value="1"/>
</dbReference>
<keyword evidence="10" id="KW-0472">Membrane</keyword>
<dbReference type="InterPro" id="IPR001841">
    <property type="entry name" value="Znf_RING"/>
</dbReference>
<dbReference type="Pfam" id="PF13639">
    <property type="entry name" value="zf-RING_2"/>
    <property type="match status" value="1"/>
</dbReference>
<evidence type="ECO:0000256" key="8">
    <source>
        <dbReference type="PROSITE-ProRule" id="PRU00175"/>
    </source>
</evidence>
<evidence type="ECO:0000256" key="1">
    <source>
        <dbReference type="ARBA" id="ARBA00000900"/>
    </source>
</evidence>
<evidence type="ECO:0000256" key="5">
    <source>
        <dbReference type="ARBA" id="ARBA00022786"/>
    </source>
</evidence>
<evidence type="ECO:0000256" key="10">
    <source>
        <dbReference type="SAM" id="Phobius"/>
    </source>
</evidence>
<name>A0AA86W5T1_9FABA</name>
<keyword evidence="4 8" id="KW-0863">Zinc-finger</keyword>
<evidence type="ECO:0000256" key="6">
    <source>
        <dbReference type="ARBA" id="ARBA00022833"/>
    </source>
</evidence>
<keyword evidence="5" id="KW-0833">Ubl conjugation pathway</keyword>
<dbReference type="GO" id="GO:0061630">
    <property type="term" value="F:ubiquitin protein ligase activity"/>
    <property type="evidence" value="ECO:0007669"/>
    <property type="project" value="UniProtKB-EC"/>
</dbReference>
<comment type="catalytic activity">
    <reaction evidence="1">
        <text>S-ubiquitinyl-[E2 ubiquitin-conjugating enzyme]-L-cysteine + [acceptor protein]-L-lysine = [E2 ubiquitin-conjugating enzyme]-L-cysteine + N(6)-ubiquitinyl-[acceptor protein]-L-lysine.</text>
        <dbReference type="EC" id="2.3.2.27"/>
    </reaction>
</comment>
<evidence type="ECO:0000256" key="7">
    <source>
        <dbReference type="ARBA" id="ARBA00024209"/>
    </source>
</evidence>
<accession>A0AA86W5T1</accession>
<dbReference type="InterPro" id="IPR013083">
    <property type="entry name" value="Znf_RING/FYVE/PHD"/>
</dbReference>
<keyword evidence="13" id="KW-1185">Reference proteome</keyword>
<dbReference type="PANTHER" id="PTHR14155:SF610">
    <property type="entry name" value="OS01G0755700 PROTEIN"/>
    <property type="match status" value="1"/>
</dbReference>
<feature type="transmembrane region" description="Helical" evidence="10">
    <location>
        <begin position="56"/>
        <end position="77"/>
    </location>
</feature>
<evidence type="ECO:0000256" key="4">
    <source>
        <dbReference type="ARBA" id="ARBA00022771"/>
    </source>
</evidence>
<dbReference type="GO" id="GO:0008270">
    <property type="term" value="F:zinc ion binding"/>
    <property type="evidence" value="ECO:0007669"/>
    <property type="project" value="UniProtKB-KW"/>
</dbReference>
<dbReference type="EC" id="2.3.2.27" evidence="2"/>
<keyword evidence="3" id="KW-0479">Metal-binding</keyword>
<dbReference type="PANTHER" id="PTHR14155">
    <property type="entry name" value="RING FINGER DOMAIN-CONTAINING"/>
    <property type="match status" value="1"/>
</dbReference>
<dbReference type="SUPFAM" id="SSF57850">
    <property type="entry name" value="RING/U-box"/>
    <property type="match status" value="1"/>
</dbReference>
<dbReference type="Proteomes" id="UP001189624">
    <property type="component" value="Chromosome 11"/>
</dbReference>